<dbReference type="Proteomes" id="UP000620104">
    <property type="component" value="Unassembled WGS sequence"/>
</dbReference>
<dbReference type="InterPro" id="IPR029056">
    <property type="entry name" value="Ribokinase-like"/>
</dbReference>
<dbReference type="InterPro" id="IPR004305">
    <property type="entry name" value="Thiaminase-2/PQQC"/>
</dbReference>
<dbReference type="GO" id="GO:0050334">
    <property type="term" value="F:thiaminase activity"/>
    <property type="evidence" value="ECO:0007669"/>
    <property type="project" value="InterPro"/>
</dbReference>
<dbReference type="EMBL" id="BLZA01000017">
    <property type="protein sequence ID" value="GHJ86000.1"/>
    <property type="molecule type" value="Genomic_DNA"/>
</dbReference>
<dbReference type="NCBIfam" id="TIGR04306">
    <property type="entry name" value="salvage_TenA"/>
    <property type="match status" value="1"/>
</dbReference>
<dbReference type="GO" id="GO:0008972">
    <property type="term" value="F:phosphomethylpyrimidine kinase activity"/>
    <property type="evidence" value="ECO:0007669"/>
    <property type="project" value="InterPro"/>
</dbReference>
<evidence type="ECO:0000313" key="3">
    <source>
        <dbReference type="EMBL" id="GHJ86000.1"/>
    </source>
</evidence>
<dbReference type="AlphaFoldDB" id="A0A8H3TRR7"/>
<feature type="domain" description="Pyridoxamine kinase/Phosphomethylpyrimidine kinase" evidence="2">
    <location>
        <begin position="13"/>
        <end position="155"/>
    </location>
</feature>
<feature type="domain" description="Thiaminase-2/PQQC" evidence="1">
    <location>
        <begin position="382"/>
        <end position="590"/>
    </location>
</feature>
<keyword evidence="4" id="KW-1185">Reference proteome</keyword>
<evidence type="ECO:0000259" key="2">
    <source>
        <dbReference type="Pfam" id="PF08543"/>
    </source>
</evidence>
<gene>
    <name evidence="3" type="ORF">NliqN6_2402</name>
</gene>
<evidence type="ECO:0000259" key="1">
    <source>
        <dbReference type="Pfam" id="PF03070"/>
    </source>
</evidence>
<reference evidence="3" key="1">
    <citation type="submission" date="2020-07" db="EMBL/GenBank/DDBJ databases">
        <title>Draft Genome Sequence of a Deep-Sea Yeast, Naganishia (Cryptococcus) liquefaciens strain N6.</title>
        <authorList>
            <person name="Han Y.W."/>
            <person name="Kajitani R."/>
            <person name="Morimoto H."/>
            <person name="Parhat M."/>
            <person name="Tsubouchi H."/>
            <person name="Bakenova O."/>
            <person name="Ogata M."/>
            <person name="Argunhan B."/>
            <person name="Aoki R."/>
            <person name="Kajiwara S."/>
            <person name="Itoh T."/>
            <person name="Iwasaki H."/>
        </authorList>
    </citation>
    <scope>NUCLEOTIDE SEQUENCE</scope>
    <source>
        <strain evidence="3">N6</strain>
    </source>
</reference>
<comment type="caution">
    <text evidence="3">The sequence shown here is derived from an EMBL/GenBank/DDBJ whole genome shotgun (WGS) entry which is preliminary data.</text>
</comment>
<dbReference type="Pfam" id="PF03070">
    <property type="entry name" value="TENA_THI-4"/>
    <property type="match status" value="1"/>
</dbReference>
<evidence type="ECO:0000313" key="4">
    <source>
        <dbReference type="Proteomes" id="UP000620104"/>
    </source>
</evidence>
<dbReference type="InterPro" id="IPR013749">
    <property type="entry name" value="PM/HMP-P_kinase-1"/>
</dbReference>
<dbReference type="OrthoDB" id="10028886at2759"/>
<proteinExistence type="predicted"/>
<dbReference type="Gene3D" id="3.40.1190.20">
    <property type="match status" value="1"/>
</dbReference>
<name>A0A8H3TRR7_9TREE</name>
<dbReference type="GO" id="GO:0005829">
    <property type="term" value="C:cytosol"/>
    <property type="evidence" value="ECO:0007669"/>
    <property type="project" value="TreeGrafter"/>
</dbReference>
<dbReference type="InterPro" id="IPR027574">
    <property type="entry name" value="Thiaminase_II"/>
</dbReference>
<dbReference type="GO" id="GO:0008902">
    <property type="term" value="F:hydroxymethylpyrimidine kinase activity"/>
    <property type="evidence" value="ECO:0007669"/>
    <property type="project" value="TreeGrafter"/>
</dbReference>
<dbReference type="InterPro" id="IPR004399">
    <property type="entry name" value="HMP/HMP-P_kinase_dom"/>
</dbReference>
<dbReference type="Gene3D" id="1.20.910.10">
    <property type="entry name" value="Heme oxygenase-like"/>
    <property type="match status" value="1"/>
</dbReference>
<dbReference type="InterPro" id="IPR016084">
    <property type="entry name" value="Haem_Oase-like_multi-hlx"/>
</dbReference>
<dbReference type="CDD" id="cd19367">
    <property type="entry name" value="TenA_C_ScTHI20-like"/>
    <property type="match status" value="1"/>
</dbReference>
<dbReference type="GO" id="GO:0009228">
    <property type="term" value="P:thiamine biosynthetic process"/>
    <property type="evidence" value="ECO:0007669"/>
    <property type="project" value="InterPro"/>
</dbReference>
<organism evidence="3 4">
    <name type="scientific">Naganishia liquefaciens</name>
    <dbReference type="NCBI Taxonomy" id="104408"/>
    <lineage>
        <taxon>Eukaryota</taxon>
        <taxon>Fungi</taxon>
        <taxon>Dikarya</taxon>
        <taxon>Basidiomycota</taxon>
        <taxon>Agaricomycotina</taxon>
        <taxon>Tremellomycetes</taxon>
        <taxon>Filobasidiales</taxon>
        <taxon>Filobasidiaceae</taxon>
        <taxon>Naganishia</taxon>
    </lineage>
</organism>
<dbReference type="CDD" id="cd01169">
    <property type="entry name" value="HMPP_kinase"/>
    <property type="match status" value="1"/>
</dbReference>
<accession>A0A8H3TRR7</accession>
<dbReference type="PANTHER" id="PTHR20858:SF17">
    <property type="entry name" value="HYDROXYMETHYLPYRIMIDINE_PHOSPHOMETHYLPYRIMIDINE KINASE THI20-RELATED"/>
    <property type="match status" value="1"/>
</dbReference>
<dbReference type="Pfam" id="PF08543">
    <property type="entry name" value="Phos_pyr_kin"/>
    <property type="match status" value="2"/>
</dbReference>
<dbReference type="PANTHER" id="PTHR20858">
    <property type="entry name" value="PHOSPHOMETHYLPYRIMIDINE KINASE"/>
    <property type="match status" value="1"/>
</dbReference>
<dbReference type="SUPFAM" id="SSF48613">
    <property type="entry name" value="Heme oxygenase-like"/>
    <property type="match status" value="1"/>
</dbReference>
<dbReference type="SUPFAM" id="SSF53613">
    <property type="entry name" value="Ribokinase-like"/>
    <property type="match status" value="1"/>
</dbReference>
<sequence>MSSPTVLTIAGSDSGGGAGVQADTKTIQVHGCFATNVITALTAQNTVGVQGVHEVPSDFVKRQMESVLSDLPPKAMKTGMLASSSIIRAVIEQLRYTYAESERMPPIVIDPVMISTSNHTLLPSDAIGELCFGLLPLARVITPNIQETELLLRCLRAGKANQHHSNVKVGELVKEQEAGQGDRIQSIQHMISAGQEIADILQAEHLTVLVKGGHLPMSKEALKSSLRDVAKGAEVVWKGESNGADVEQEGFVEVLHAYRSQATDQRSNSEEEKYVVDVMVEADSRIKLFVAPAIKSASTHGTGCTLSAAIASNIALGKSISDAISEGIAYTQNAIISSEPKGEGHGPLNHGHISVRRALPVPSNNNPHPFVSHLLRSTAVEWQSYVKHPFVQQLGRGKLDPEAFRHYIIQDWHYLRNYARAHSLGAYKATSFAEIQAFSEISLHIARESEMHVEFCKSFGVSLQDLENARESPANSAYSRYILDIGVQGDVTELLVAVFSCLLGYGEVGLYLQRKLEDGSGEVKLEGNRYKRWIQDYSGTDFQDAVKRGIRTLEKRIEEDPPSPARLARLTKIWSDCVKLEAAFWQMGLDKS</sequence>
<feature type="domain" description="Pyridoxamine kinase/Phosphomethylpyrimidine kinase" evidence="2">
    <location>
        <begin position="270"/>
        <end position="349"/>
    </location>
</feature>
<protein>
    <submittedName>
        <fullName evidence="3">Uncharacterized protein</fullName>
    </submittedName>
</protein>